<reference evidence="6 7" key="1">
    <citation type="journal article" date="2013" name="Genome Announc.">
        <title>Draft Genome Sequence of Arthrobacter gangotriensis Strain Lz1yT, Isolated from a Penguin Rookery Soil Sample Collected in Antarctica, near the Indian Station Dakshin Gangotri.</title>
        <authorList>
            <person name="Shivaji S."/>
            <person name="Ara S."/>
            <person name="Bandi S."/>
            <person name="Singh A."/>
            <person name="Kumar Pinnaka A."/>
        </authorList>
    </citation>
    <scope>NUCLEOTIDE SEQUENCE [LARGE SCALE GENOMIC DNA]</scope>
    <source>
        <strain evidence="6 7">Lz1y</strain>
    </source>
</reference>
<dbReference type="EMBL" id="AOCK01000002">
    <property type="protein sequence ID" value="EMQ99972.1"/>
    <property type="molecule type" value="Genomic_DNA"/>
</dbReference>
<dbReference type="Gene3D" id="3.90.550.10">
    <property type="entry name" value="Spore Coat Polysaccharide Biosynthesis Protein SpsA, Chain A"/>
    <property type="match status" value="1"/>
</dbReference>
<dbReference type="PATRIC" id="fig|1276920.7.peg.1078"/>
<accession>M7MU66</accession>
<dbReference type="eggNOG" id="COG1216">
    <property type="taxonomic scope" value="Bacteria"/>
</dbReference>
<dbReference type="InterPro" id="IPR001173">
    <property type="entry name" value="Glyco_trans_2-like"/>
</dbReference>
<evidence type="ECO:0000313" key="6">
    <source>
        <dbReference type="EMBL" id="EMQ99972.1"/>
    </source>
</evidence>
<dbReference type="Proteomes" id="UP000012015">
    <property type="component" value="Unassembled WGS sequence"/>
</dbReference>
<evidence type="ECO:0000256" key="3">
    <source>
        <dbReference type="ARBA" id="ARBA00022676"/>
    </source>
</evidence>
<dbReference type="PANTHER" id="PTHR43179">
    <property type="entry name" value="RHAMNOSYLTRANSFERASE WBBL"/>
    <property type="match status" value="1"/>
</dbReference>
<dbReference type="STRING" id="1276920.ADIAG_01081"/>
<comment type="similarity">
    <text evidence="2">Belongs to the glycosyltransferase 2 family.</text>
</comment>
<dbReference type="PANTHER" id="PTHR43179:SF12">
    <property type="entry name" value="GALACTOFURANOSYLTRANSFERASE GLFT2"/>
    <property type="match status" value="1"/>
</dbReference>
<dbReference type="AlphaFoldDB" id="M7MU66"/>
<keyword evidence="7" id="KW-1185">Reference proteome</keyword>
<dbReference type="SUPFAM" id="SSF53448">
    <property type="entry name" value="Nucleotide-diphospho-sugar transferases"/>
    <property type="match status" value="1"/>
</dbReference>
<keyword evidence="3" id="KW-0328">Glycosyltransferase</keyword>
<dbReference type="GO" id="GO:0016757">
    <property type="term" value="F:glycosyltransferase activity"/>
    <property type="evidence" value="ECO:0007669"/>
    <property type="project" value="UniProtKB-KW"/>
</dbReference>
<keyword evidence="4 6" id="KW-0808">Transferase</keyword>
<comment type="pathway">
    <text evidence="1">Cell wall biogenesis; cell wall polysaccharide biosynthesis.</text>
</comment>
<sequence>MTQRNPHLPTIGVVVLTMGNRPPELNRALQSLLNQQEVELDVVVVGNGWDPVGLPAGVRGHYLEHNLGIPAGRNAGVPQVTGEYLCFLDDDSWFLDNDFLEEAISRFESHPKMGLLQPRITDPARDDDPTRWIPRLNKRTAGESSRVFHVGETCLLMPRKIFDETGGWAGGFWYAHEGIELAWRVWDTGHHVWYAGDLRIGHPVVDQRRHEEFYRLNARNRVWLAKRNLRWPFSWIYVSSWALLESARLRKEPGAVRQYFGGWLAGWRESPWYSTPRPKLKWSTHLRMMLAGRPPII</sequence>
<organism evidence="6 7">
    <name type="scientific">Paeniglutamicibacter gangotriensis Lz1y</name>
    <dbReference type="NCBI Taxonomy" id="1276920"/>
    <lineage>
        <taxon>Bacteria</taxon>
        <taxon>Bacillati</taxon>
        <taxon>Actinomycetota</taxon>
        <taxon>Actinomycetes</taxon>
        <taxon>Micrococcales</taxon>
        <taxon>Micrococcaceae</taxon>
        <taxon>Paeniglutamicibacter</taxon>
    </lineage>
</organism>
<dbReference type="InterPro" id="IPR029044">
    <property type="entry name" value="Nucleotide-diphossugar_trans"/>
</dbReference>
<dbReference type="RefSeq" id="WP_007270279.1">
    <property type="nucleotide sequence ID" value="NZ_AOCK01000002.1"/>
</dbReference>
<protein>
    <submittedName>
        <fullName evidence="6">Mycofactocin system glycosyltransferase</fullName>
    </submittedName>
</protein>
<evidence type="ECO:0000256" key="4">
    <source>
        <dbReference type="ARBA" id="ARBA00022679"/>
    </source>
</evidence>
<evidence type="ECO:0000313" key="7">
    <source>
        <dbReference type="Proteomes" id="UP000012015"/>
    </source>
</evidence>
<comment type="caution">
    <text evidence="6">The sequence shown here is derived from an EMBL/GenBank/DDBJ whole genome shotgun (WGS) entry which is preliminary data.</text>
</comment>
<proteinExistence type="inferred from homology"/>
<evidence type="ECO:0000256" key="2">
    <source>
        <dbReference type="ARBA" id="ARBA00006739"/>
    </source>
</evidence>
<gene>
    <name evidence="6" type="ORF">ADIAG_01081</name>
</gene>
<name>M7MU66_9MICC</name>
<evidence type="ECO:0000256" key="1">
    <source>
        <dbReference type="ARBA" id="ARBA00004776"/>
    </source>
</evidence>
<evidence type="ECO:0000259" key="5">
    <source>
        <dbReference type="Pfam" id="PF00535"/>
    </source>
</evidence>
<dbReference type="Pfam" id="PF00535">
    <property type="entry name" value="Glycos_transf_2"/>
    <property type="match status" value="1"/>
</dbReference>
<feature type="domain" description="Glycosyltransferase 2-like" evidence="5">
    <location>
        <begin position="14"/>
        <end position="164"/>
    </location>
</feature>